<feature type="region of interest" description="Disordered" evidence="1">
    <location>
        <begin position="251"/>
        <end position="325"/>
    </location>
</feature>
<gene>
    <name evidence="2" type="ORF">A2427_00620</name>
</gene>
<evidence type="ECO:0000256" key="1">
    <source>
        <dbReference type="SAM" id="MobiDB-lite"/>
    </source>
</evidence>
<dbReference type="EMBL" id="MHMN01000056">
    <property type="protein sequence ID" value="OGZ26787.1"/>
    <property type="molecule type" value="Genomic_DNA"/>
</dbReference>
<sequence length="325" mass="37067">MRKSSIRKRKKPVSAKRYQRRKKAISYNIEKDIFWLKGSAILKMAAVSLVVYSSWLNILDIGHTFSYFNDAEKNADNRYEAGLLDFSLEERKKSPLKINYSSTGVKTIKILNNGNLNFNYTAEGIDFKGQLCNFLEVRAKANGKEKYAGDLTDLNFGALFSESENLHFSFSFEGNETDYPGSSCSFYINFKGWREDAPDFSIPGFSDEEKVFIEVILKKPKLKPADLPQEDIAVISLDITDMPVIQEEIQENKNENLPQEEPSGSREDAVLEEPLPQEDQEEILFQEEPSASKEDPVIEEVFLQKDLETEEKEIIEGSPVEENAQ</sequence>
<name>A0A1G2ELZ5_9BACT</name>
<accession>A0A1G2ELZ5</accession>
<feature type="compositionally biased region" description="Basic and acidic residues" evidence="1">
    <location>
        <begin position="290"/>
        <end position="315"/>
    </location>
</feature>
<dbReference type="AlphaFoldDB" id="A0A1G2ELZ5"/>
<organism evidence="2 3">
    <name type="scientific">Candidatus Nealsonbacteria bacterium RIFOXYC1_FULL_40_7</name>
    <dbReference type="NCBI Taxonomy" id="1801678"/>
    <lineage>
        <taxon>Bacteria</taxon>
        <taxon>Candidatus Nealsoniibacteriota</taxon>
    </lineage>
</organism>
<evidence type="ECO:0000313" key="3">
    <source>
        <dbReference type="Proteomes" id="UP000176326"/>
    </source>
</evidence>
<dbReference type="Proteomes" id="UP000176326">
    <property type="component" value="Unassembled WGS sequence"/>
</dbReference>
<comment type="caution">
    <text evidence="2">The sequence shown here is derived from an EMBL/GenBank/DDBJ whole genome shotgun (WGS) entry which is preliminary data.</text>
</comment>
<reference evidence="2 3" key="1">
    <citation type="journal article" date="2016" name="Nat. Commun.">
        <title>Thousands of microbial genomes shed light on interconnected biogeochemical processes in an aquifer system.</title>
        <authorList>
            <person name="Anantharaman K."/>
            <person name="Brown C.T."/>
            <person name="Hug L.A."/>
            <person name="Sharon I."/>
            <person name="Castelle C.J."/>
            <person name="Probst A.J."/>
            <person name="Thomas B.C."/>
            <person name="Singh A."/>
            <person name="Wilkins M.J."/>
            <person name="Karaoz U."/>
            <person name="Brodie E.L."/>
            <person name="Williams K.H."/>
            <person name="Hubbard S.S."/>
            <person name="Banfield J.F."/>
        </authorList>
    </citation>
    <scope>NUCLEOTIDE SEQUENCE [LARGE SCALE GENOMIC DNA]</scope>
</reference>
<protein>
    <submittedName>
        <fullName evidence="2">Uncharacterized protein</fullName>
    </submittedName>
</protein>
<proteinExistence type="predicted"/>
<evidence type="ECO:0000313" key="2">
    <source>
        <dbReference type="EMBL" id="OGZ26787.1"/>
    </source>
</evidence>
<feature type="compositionally biased region" description="Acidic residues" evidence="1">
    <location>
        <begin position="275"/>
        <end position="285"/>
    </location>
</feature>